<proteinExistence type="predicted"/>
<dbReference type="AlphaFoldDB" id="A0A9W6VS88"/>
<accession>A0A9W6VS88</accession>
<organism evidence="1 2">
    <name type="scientific">Actinoallomurus iriomotensis</name>
    <dbReference type="NCBI Taxonomy" id="478107"/>
    <lineage>
        <taxon>Bacteria</taxon>
        <taxon>Bacillati</taxon>
        <taxon>Actinomycetota</taxon>
        <taxon>Actinomycetes</taxon>
        <taxon>Streptosporangiales</taxon>
        <taxon>Thermomonosporaceae</taxon>
        <taxon>Actinoallomurus</taxon>
    </lineage>
</organism>
<dbReference type="EMBL" id="BSTK01000002">
    <property type="protein sequence ID" value="GLY83093.1"/>
    <property type="molecule type" value="Genomic_DNA"/>
</dbReference>
<dbReference type="Proteomes" id="UP001165074">
    <property type="component" value="Unassembled WGS sequence"/>
</dbReference>
<reference evidence="1" key="1">
    <citation type="submission" date="2023-03" db="EMBL/GenBank/DDBJ databases">
        <title>Actinoallomurus iriomotensis NBRC 103684.</title>
        <authorList>
            <person name="Ichikawa N."/>
            <person name="Sato H."/>
            <person name="Tonouchi N."/>
        </authorList>
    </citation>
    <scope>NUCLEOTIDE SEQUENCE</scope>
    <source>
        <strain evidence="1">NBRC 103684</strain>
    </source>
</reference>
<evidence type="ECO:0000313" key="1">
    <source>
        <dbReference type="EMBL" id="GLY83093.1"/>
    </source>
</evidence>
<evidence type="ECO:0000313" key="2">
    <source>
        <dbReference type="Proteomes" id="UP001165074"/>
    </source>
</evidence>
<dbReference type="Pfam" id="PF20199">
    <property type="entry name" value="RepSA"/>
    <property type="match status" value="1"/>
</dbReference>
<keyword evidence="2" id="KW-1185">Reference proteome</keyword>
<dbReference type="InterPro" id="IPR046828">
    <property type="entry name" value="RepSA"/>
</dbReference>
<protein>
    <recommendedName>
        <fullName evidence="3">Replication initiator protein</fullName>
    </recommendedName>
</protein>
<comment type="caution">
    <text evidence="1">The sequence shown here is derived from an EMBL/GenBank/DDBJ whole genome shotgun (WGS) entry which is preliminary data.</text>
</comment>
<evidence type="ECO:0008006" key="3">
    <source>
        <dbReference type="Google" id="ProtNLM"/>
    </source>
</evidence>
<name>A0A9W6VS88_9ACTN</name>
<gene>
    <name evidence="1" type="ORF">Airi02_010230</name>
</gene>
<sequence>MARYIAKYATKGAEASGTVDRPVRFANQISHLKISEHARRMIWTCFTLADVPEYQDLRLRQWAHMLGYRGHFSTKSRRYSVTLTQLRQARAEYRVAETCEDETNTGHARTTVQEWHYAGSGLLHGEHFWAKQARSRIQNARRIRREITERERSQEAS</sequence>